<dbReference type="RefSeq" id="WP_184095137.1">
    <property type="nucleotide sequence ID" value="NZ_AP023367.1"/>
</dbReference>
<keyword evidence="3" id="KW-0812">Transmembrane</keyword>
<gene>
    <name evidence="8" type="ORF">acsn021_07810</name>
</gene>
<dbReference type="InterPro" id="IPR003593">
    <property type="entry name" value="AAA+_ATPase"/>
</dbReference>
<dbReference type="PANTHER" id="PTHR24221">
    <property type="entry name" value="ATP-BINDING CASSETTE SUB-FAMILY B"/>
    <property type="match status" value="1"/>
</dbReference>
<dbReference type="SUPFAM" id="SSF90123">
    <property type="entry name" value="ABC transporter transmembrane region"/>
    <property type="match status" value="1"/>
</dbReference>
<evidence type="ECO:0000256" key="6">
    <source>
        <dbReference type="ARBA" id="ARBA00022989"/>
    </source>
</evidence>
<evidence type="ECO:0000256" key="1">
    <source>
        <dbReference type="ARBA" id="ARBA00004651"/>
    </source>
</evidence>
<dbReference type="GO" id="GO:0140359">
    <property type="term" value="F:ABC-type transporter activity"/>
    <property type="evidence" value="ECO:0007669"/>
    <property type="project" value="InterPro"/>
</dbReference>
<name>A0A6S6R0Y6_9FIRM</name>
<keyword evidence="4" id="KW-0547">Nucleotide-binding</keyword>
<dbReference type="InterPro" id="IPR027417">
    <property type="entry name" value="P-loop_NTPase"/>
</dbReference>
<dbReference type="AlphaFoldDB" id="A0A6S6R0Y6"/>
<dbReference type="KEGG" id="acel:acsn021_07810"/>
<organism evidence="8 9">
    <name type="scientific">Anaerocolumna cellulosilytica</name>
    <dbReference type="NCBI Taxonomy" id="433286"/>
    <lineage>
        <taxon>Bacteria</taxon>
        <taxon>Bacillati</taxon>
        <taxon>Bacillota</taxon>
        <taxon>Clostridia</taxon>
        <taxon>Lachnospirales</taxon>
        <taxon>Lachnospiraceae</taxon>
        <taxon>Anaerocolumna</taxon>
    </lineage>
</organism>
<dbReference type="SMART" id="SM00382">
    <property type="entry name" value="AAA"/>
    <property type="match status" value="1"/>
</dbReference>
<evidence type="ECO:0000313" key="9">
    <source>
        <dbReference type="Proteomes" id="UP000515561"/>
    </source>
</evidence>
<dbReference type="Gene3D" id="1.20.1560.10">
    <property type="entry name" value="ABC transporter type 1, transmembrane domain"/>
    <property type="match status" value="1"/>
</dbReference>
<dbReference type="Proteomes" id="UP000515561">
    <property type="component" value="Chromosome"/>
</dbReference>
<keyword evidence="6" id="KW-1133">Transmembrane helix</keyword>
<dbReference type="InterPro" id="IPR003439">
    <property type="entry name" value="ABC_transporter-like_ATP-bd"/>
</dbReference>
<evidence type="ECO:0000256" key="2">
    <source>
        <dbReference type="ARBA" id="ARBA00022448"/>
    </source>
</evidence>
<dbReference type="InterPro" id="IPR017871">
    <property type="entry name" value="ABC_transporter-like_CS"/>
</dbReference>
<accession>A0A6S6R0Y6</accession>
<evidence type="ECO:0000256" key="3">
    <source>
        <dbReference type="ARBA" id="ARBA00022692"/>
    </source>
</evidence>
<evidence type="ECO:0000256" key="5">
    <source>
        <dbReference type="ARBA" id="ARBA00022840"/>
    </source>
</evidence>
<keyword evidence="2" id="KW-0813">Transport</keyword>
<dbReference type="InterPro" id="IPR011527">
    <property type="entry name" value="ABC1_TM_dom"/>
</dbReference>
<reference evidence="8 9" key="1">
    <citation type="journal article" date="2016" name="Int. J. Syst. Evol. Microbiol.">
        <title>Descriptions of Anaerotaenia torta gen. nov., sp. nov. and Anaerocolumna cellulosilytica gen. nov., sp. nov. isolated from a methanogenic reactor of cattle waste.</title>
        <authorList>
            <person name="Uek A."/>
            <person name="Ohtaki Y."/>
            <person name="Kaku N."/>
            <person name="Ueki K."/>
        </authorList>
    </citation>
    <scope>NUCLEOTIDE SEQUENCE [LARGE SCALE GENOMIC DNA]</scope>
    <source>
        <strain evidence="8 9">SN021</strain>
    </source>
</reference>
<dbReference type="GO" id="GO:0005524">
    <property type="term" value="F:ATP binding"/>
    <property type="evidence" value="ECO:0007669"/>
    <property type="project" value="UniProtKB-KW"/>
</dbReference>
<dbReference type="PROSITE" id="PS50893">
    <property type="entry name" value="ABC_TRANSPORTER_2"/>
    <property type="match status" value="1"/>
</dbReference>
<evidence type="ECO:0000256" key="7">
    <source>
        <dbReference type="ARBA" id="ARBA00023136"/>
    </source>
</evidence>
<keyword evidence="9" id="KW-1185">Reference proteome</keyword>
<keyword evidence="5" id="KW-0067">ATP-binding</keyword>
<protein>
    <submittedName>
        <fullName evidence="8">ABC transporter</fullName>
    </submittedName>
</protein>
<dbReference type="PROSITE" id="PS00211">
    <property type="entry name" value="ABC_TRANSPORTER_1"/>
    <property type="match status" value="1"/>
</dbReference>
<dbReference type="GO" id="GO:0005886">
    <property type="term" value="C:plasma membrane"/>
    <property type="evidence" value="ECO:0007669"/>
    <property type="project" value="UniProtKB-SubCell"/>
</dbReference>
<sequence>MNKERNTGPKTGMARLLELAATKKPLVISSVILSVLASVASFIPYIAIYNVVREIMGVYPDYSKLRAGTIIGYGWIAFGGIIGNIVLYFAALMCSHFAAFGTLYELKVNFASHLAKLPLGFHLMTGSGKLRKVMDENIEKIEGFIAHQLPDIVAAFVAPVVMVIILLSVDYRFGLAALLGIMIGFIIQFRAYGNDGAKEMMNKYQNSLEDMNNASVEYIRGITVVKAFKQTVYSFRRLHETIKGYTDLVIPYTLSWENYMSGFSTIVNNIYLFILPVGILIGMKTKDFKSFAITFIFYLIFVPAISSIMLKIMYVTSNSMQIINGVERMDEVLNTNPLPAAVQSGKSQGSDITFEKVSFSYQEDSETKALNNVSFHAGQGQITAVVGPSGGGKSTIAHLIPRFFDVTEGSIKIGGVDIREMELSNLMDKVSFVFQDVFLFKQSIMDNIRIGNLKATKEQIIEAAKAARCHEFIEKLPQGYQTVIGSKGVHLSGGERQRLVIARAIVKDAPIIVLDEATAFADPENEYLIQKAFERLMKKKTVIIIAHRLSTIRSASNILVMDQGVLVEEGNHEALIAKKGKYFEMWQMYTKSLDWKMGKAKEAENHA</sequence>
<dbReference type="Pfam" id="PF00664">
    <property type="entry name" value="ABC_membrane"/>
    <property type="match status" value="1"/>
</dbReference>
<proteinExistence type="predicted"/>
<dbReference type="EMBL" id="AP023367">
    <property type="protein sequence ID" value="BCJ93212.1"/>
    <property type="molecule type" value="Genomic_DNA"/>
</dbReference>
<keyword evidence="7" id="KW-0472">Membrane</keyword>
<dbReference type="InterPro" id="IPR036640">
    <property type="entry name" value="ABC1_TM_sf"/>
</dbReference>
<dbReference type="PANTHER" id="PTHR24221:SF397">
    <property type="entry name" value="ABC TRANSPORTER, ATP-BINDING TRANSMEMBRANE PROTEIN"/>
    <property type="match status" value="1"/>
</dbReference>
<comment type="subcellular location">
    <subcellularLocation>
        <location evidence="1">Cell membrane</location>
        <topology evidence="1">Multi-pass membrane protein</topology>
    </subcellularLocation>
</comment>
<dbReference type="PROSITE" id="PS50929">
    <property type="entry name" value="ABC_TM1F"/>
    <property type="match status" value="1"/>
</dbReference>
<evidence type="ECO:0000313" key="8">
    <source>
        <dbReference type="EMBL" id="BCJ93212.1"/>
    </source>
</evidence>
<dbReference type="GO" id="GO:0034040">
    <property type="term" value="F:ATPase-coupled lipid transmembrane transporter activity"/>
    <property type="evidence" value="ECO:0007669"/>
    <property type="project" value="TreeGrafter"/>
</dbReference>
<dbReference type="InterPro" id="IPR039421">
    <property type="entry name" value="Type_1_exporter"/>
</dbReference>
<dbReference type="SUPFAM" id="SSF52540">
    <property type="entry name" value="P-loop containing nucleoside triphosphate hydrolases"/>
    <property type="match status" value="1"/>
</dbReference>
<dbReference type="Gene3D" id="3.40.50.300">
    <property type="entry name" value="P-loop containing nucleotide triphosphate hydrolases"/>
    <property type="match status" value="1"/>
</dbReference>
<evidence type="ECO:0000256" key="4">
    <source>
        <dbReference type="ARBA" id="ARBA00022741"/>
    </source>
</evidence>
<dbReference type="GO" id="GO:0016887">
    <property type="term" value="F:ATP hydrolysis activity"/>
    <property type="evidence" value="ECO:0007669"/>
    <property type="project" value="InterPro"/>
</dbReference>
<dbReference type="FunFam" id="3.40.50.300:FF:000287">
    <property type="entry name" value="Multidrug ABC transporter ATP-binding protein"/>
    <property type="match status" value="1"/>
</dbReference>
<dbReference type="Pfam" id="PF00005">
    <property type="entry name" value="ABC_tran"/>
    <property type="match status" value="1"/>
</dbReference>